<feature type="compositionally biased region" description="Basic and acidic residues" evidence="1">
    <location>
        <begin position="1724"/>
        <end position="1759"/>
    </location>
</feature>
<feature type="compositionally biased region" description="Basic and acidic residues" evidence="1">
    <location>
        <begin position="1042"/>
        <end position="1060"/>
    </location>
</feature>
<feature type="region of interest" description="Disordered" evidence="1">
    <location>
        <begin position="1"/>
        <end position="56"/>
    </location>
</feature>
<feature type="compositionally biased region" description="Basic and acidic residues" evidence="1">
    <location>
        <begin position="492"/>
        <end position="502"/>
    </location>
</feature>
<gene>
    <name evidence="2" type="ORF">BESB_016970</name>
</gene>
<feature type="compositionally biased region" description="Basic and acidic residues" evidence="1">
    <location>
        <begin position="1930"/>
        <end position="1940"/>
    </location>
</feature>
<dbReference type="Proteomes" id="UP000224006">
    <property type="component" value="Chromosome X"/>
</dbReference>
<feature type="region of interest" description="Disordered" evidence="1">
    <location>
        <begin position="421"/>
        <end position="524"/>
    </location>
</feature>
<feature type="compositionally biased region" description="Basic and acidic residues" evidence="1">
    <location>
        <begin position="785"/>
        <end position="796"/>
    </location>
</feature>
<feature type="compositionally biased region" description="Low complexity" evidence="1">
    <location>
        <begin position="670"/>
        <end position="691"/>
    </location>
</feature>
<feature type="region of interest" description="Disordered" evidence="1">
    <location>
        <begin position="1908"/>
        <end position="1946"/>
    </location>
</feature>
<protein>
    <submittedName>
        <fullName evidence="2">Uncharacterized protein</fullName>
    </submittedName>
</protein>
<feature type="region of interest" description="Disordered" evidence="1">
    <location>
        <begin position="1203"/>
        <end position="1231"/>
    </location>
</feature>
<feature type="compositionally biased region" description="Low complexity" evidence="1">
    <location>
        <begin position="1212"/>
        <end position="1231"/>
    </location>
</feature>
<dbReference type="KEGG" id="bbes:BESB_016970"/>
<feature type="region of interest" description="Disordered" evidence="1">
    <location>
        <begin position="1465"/>
        <end position="1489"/>
    </location>
</feature>
<reference evidence="2 3" key="1">
    <citation type="submission" date="2017-09" db="EMBL/GenBank/DDBJ databases">
        <title>Genome sequencing of Besnoitia besnoiti strain Bb-Ger1.</title>
        <authorList>
            <person name="Schares G."/>
            <person name="Venepally P."/>
            <person name="Lorenzi H.A."/>
        </authorList>
    </citation>
    <scope>NUCLEOTIDE SEQUENCE [LARGE SCALE GENOMIC DNA]</scope>
    <source>
        <strain evidence="2 3">Bb-Ger1</strain>
    </source>
</reference>
<feature type="compositionally biased region" description="Basic and acidic residues" evidence="1">
    <location>
        <begin position="766"/>
        <end position="775"/>
    </location>
</feature>
<feature type="region of interest" description="Disordered" evidence="1">
    <location>
        <begin position="1701"/>
        <end position="1837"/>
    </location>
</feature>
<sequence length="2110" mass="219266">MRPSAAVRGGLPPSPFSLSSSSSSIATPSAASTSALDVASQSGKKQGADAGPAAARSPQPSVFAAAAFSAVQRSSFSSASPFFDEETSPATACLKILGRTLALSPAAPSFPESSLFASAACSSFSQPLSTSSAGLAAQPAAAGLTGKAEQDARASLVGTSDLSTAPPSPPTPFSSVSSPSSPPPRAASETLPSSGPSPLASRQEFLPSAPSHMASSILPDFLSLLAGSPDAALPATAPCHELTAQFFVLDCVMQATAGLLSPMRLPLPPSSSLSFEPALRCALHPPSSASPPLCADAASRVSLASSPAATGGLEAQTSFYGGDARAVSALRRVLGPAILLPPALVSLPLHAPIVLLDRQPAATPAVASLFFPPFPSAASGSAHDAALPPFAPAAVQTPRLAQEGGAVGAFAARTPAVGPSFVRESERGREATASSASSRPAFGCNRVVRRDPEAPRRDQRDKAQPCESQEDEVRSLSKKSDAASSPSAFAGERVRAEHEEGLKNGAADAPRGEEEGDADARRAEEDSLRVFDLIEEEPSSSSCPFRAAFIASMRAALFRWLERSAPALASCPPPASAPSLSCPLQATRLVAPPWGGEAAAAWAASAPMFQSACVSPVPAGADPRGVHLCLVIPHLFLTFRSGHLTTMAALLQKGYERRSLNRMRRQLTSGAAGAAAAPPAGAGGQPRAPEGLTGTRLLSWLGAANSRDKCEERRVEDLRRRRQEEKCRQDLLELTDWLPLAYSYQPGFREDAAAARDADESGVAAGRRDRGRERMTAPQARSSLRQREEETGGKLSKHEALLQQQYVHGVVLASYLEVYLRPKATRGAPCFSAGASPASLAAPPSTASLSSSEDTRAPLEWSGERVEVFVVGGSFGGETLRAFQKRFLQQSAGVSLAEFAKLAVDMTRTQFTRLALFVVPRPFGSLFLTNQLRTTHFSTLFVEASVLATTGHAALALSLFHAALRAAVESHRASAAGARAAGVASLLEPEADAWGGSAPSLLRQVVAWRSAFTQWTREEVHALRDAKRKLSELDAELGFGARGEDGPPREGDAEGARQEDARLAPWWREAQIQAAATTRKVVRKSVESCINMCCDVIEVAELLLDALCDSAKRAASQGGVVAALACLQGEAFDFSSELLWIFPSAEFVAEEAKEKLLQRASACLRAASGAPTKARLSRLDSRGEPRQRPVSFSTFGKIALVPQSPSSEAVRSPPASLTGSSSGSLSSSLASSPPASPLVASPLASHISFGSALVSQAALIHGGACTRSAAVAEGAGSSLPESLAAYVRDALGVSPRESEAKEGEKGSRGRPADSPHESPTWKRVLVAAAAAFERAHAAAIGLPGSDVVGSGPRICELPHLLGSTRRVGRSSSAHLPARRARGGFAAGFLVVRLRPCCGLQGGLRSFPPSESLACEMLRAQARRLCALCLTRVLLLDFGLDSAALLKLLASASPLLPAGLPTLRQVRAAPGTPPASQGLGRRAEASRPPPAQAFLPSLSGGCGACAAGGIAEAACAEVETQYAKRGAERSAARLDDVASASKEVLALEPHGLDGGALHDPGTFSHLLARPFSSCLASGASTLERHSDDESDLAACFQPRSRQFFFTEEAELAAWRDEGELLLRRPPSSSVATALACAVASPLEDAGATATGGAVRAAKSSAAAEGKGLRCPTGTLSAGAMLQRAPPPPVDCSSLFSPLAASGVSRKAERTTGDAGSPGDEGGFGDVRRTPETGGRLTRDSAEAETRGNGERGRDDGEPLRPARHSSLSSTLRPGGAPESESDAGGSSARAQPQDSSTEKGTESAEAQAQETSVDCRAGGAAAPGATPKSERRGQDAADVRDEEKVFLVELLKMHTAEPCARFKWIAGTKLRRADAECAVSSDDIRAKATATGTLRFLTGCILPAPLGEPRHAEEEEEEAERDGDPRVGSLAEREKAKKQGDAKSGSSIRPLYRQASLVSRPAASCDAALAGASSASGLVTRMREDQQAFAARAEQALDKWRRGVAARQPGLIVSVETVGSVSLMMALSLDLVTSRVLPTHTAQEPLIGRARVGPDRVSTADGRGGAESQSATDSLGGAHARPHVRDISKKTIWMCSQWDALEDLVRAEVRN</sequence>
<dbReference type="EMBL" id="NWUJ01000011">
    <property type="protein sequence ID" value="PFH32379.1"/>
    <property type="molecule type" value="Genomic_DNA"/>
</dbReference>
<feature type="region of interest" description="Disordered" evidence="1">
    <location>
        <begin position="1038"/>
        <end position="1060"/>
    </location>
</feature>
<comment type="caution">
    <text evidence="2">The sequence shown here is derived from an EMBL/GenBank/DDBJ whole genome shotgun (WGS) entry which is preliminary data.</text>
</comment>
<organism evidence="2 3">
    <name type="scientific">Besnoitia besnoiti</name>
    <name type="common">Apicomplexan protozoan</name>
    <dbReference type="NCBI Taxonomy" id="94643"/>
    <lineage>
        <taxon>Eukaryota</taxon>
        <taxon>Sar</taxon>
        <taxon>Alveolata</taxon>
        <taxon>Apicomplexa</taxon>
        <taxon>Conoidasida</taxon>
        <taxon>Coccidia</taxon>
        <taxon>Eucoccidiorida</taxon>
        <taxon>Eimeriorina</taxon>
        <taxon>Sarcocystidae</taxon>
        <taxon>Besnoitia</taxon>
    </lineage>
</organism>
<evidence type="ECO:0000256" key="1">
    <source>
        <dbReference type="SAM" id="MobiDB-lite"/>
    </source>
</evidence>
<feature type="compositionally biased region" description="Basic and acidic residues" evidence="1">
    <location>
        <begin position="448"/>
        <end position="464"/>
    </location>
</feature>
<feature type="compositionally biased region" description="Basic and acidic residues" evidence="1">
    <location>
        <begin position="471"/>
        <end position="481"/>
    </location>
</feature>
<dbReference type="VEuPathDB" id="ToxoDB:BESB_016970"/>
<feature type="compositionally biased region" description="Basic and acidic residues" evidence="1">
    <location>
        <begin position="1827"/>
        <end position="1837"/>
    </location>
</feature>
<keyword evidence="3" id="KW-1185">Reference proteome</keyword>
<feature type="region of interest" description="Disordered" evidence="1">
    <location>
        <begin position="753"/>
        <end position="796"/>
    </location>
</feature>
<evidence type="ECO:0000313" key="2">
    <source>
        <dbReference type="EMBL" id="PFH32379.1"/>
    </source>
</evidence>
<dbReference type="GeneID" id="40306758"/>
<accession>A0A2A9M365</accession>
<dbReference type="RefSeq" id="XP_029216388.1">
    <property type="nucleotide sequence ID" value="XM_029360412.1"/>
</dbReference>
<feature type="compositionally biased region" description="Low complexity" evidence="1">
    <location>
        <begin position="16"/>
        <end position="36"/>
    </location>
</feature>
<feature type="region of interest" description="Disordered" evidence="1">
    <location>
        <begin position="666"/>
        <end position="692"/>
    </location>
</feature>
<feature type="compositionally biased region" description="Basic and acidic residues" evidence="1">
    <location>
        <begin position="1296"/>
        <end position="1319"/>
    </location>
</feature>
<feature type="region of interest" description="Disordered" evidence="1">
    <location>
        <begin position="2052"/>
        <end position="2081"/>
    </location>
</feature>
<name>A0A2A9M365_BESBE</name>
<evidence type="ECO:0000313" key="3">
    <source>
        <dbReference type="Proteomes" id="UP000224006"/>
    </source>
</evidence>
<dbReference type="OrthoDB" id="333897at2759"/>
<feature type="compositionally biased region" description="Basic and acidic residues" evidence="1">
    <location>
        <begin position="510"/>
        <end position="524"/>
    </location>
</feature>
<proteinExistence type="predicted"/>
<feature type="region of interest" description="Disordered" evidence="1">
    <location>
        <begin position="1294"/>
        <end position="1319"/>
    </location>
</feature>
<feature type="region of interest" description="Disordered" evidence="1">
    <location>
        <begin position="146"/>
        <end position="204"/>
    </location>
</feature>